<dbReference type="PANTHER" id="PTHR42470:SF2">
    <property type="match status" value="1"/>
</dbReference>
<feature type="region of interest" description="Disordered" evidence="1">
    <location>
        <begin position="268"/>
        <end position="315"/>
    </location>
</feature>
<feature type="compositionally biased region" description="Basic and acidic residues" evidence="1">
    <location>
        <begin position="61"/>
        <end position="74"/>
    </location>
</feature>
<feature type="compositionally biased region" description="Basic residues" evidence="1">
    <location>
        <begin position="1"/>
        <end position="20"/>
    </location>
</feature>
<feature type="domain" description="DUF7924" evidence="2">
    <location>
        <begin position="154"/>
        <end position="244"/>
    </location>
</feature>
<reference evidence="3 4" key="1">
    <citation type="submission" date="2017-07" db="EMBL/GenBank/DDBJ databases">
        <title>Genome sequence of the Sordaria macrospora wild type strain R19027.</title>
        <authorList>
            <person name="Nowrousian M."/>
            <person name="Teichert I."/>
            <person name="Kueck U."/>
        </authorList>
    </citation>
    <scope>NUCLEOTIDE SEQUENCE [LARGE SCALE GENOMIC DNA]</scope>
    <source>
        <strain evidence="3 4">R19027</strain>
        <tissue evidence="3">Mycelium</tissue>
    </source>
</reference>
<dbReference type="VEuPathDB" id="FungiDB:SMAC_07881"/>
<gene>
    <name evidence="3" type="ORF">SMACR_07881</name>
</gene>
<dbReference type="EMBL" id="NMPR01000228">
    <property type="protein sequence ID" value="KAA8627857.1"/>
    <property type="molecule type" value="Genomic_DNA"/>
</dbReference>
<feature type="compositionally biased region" description="Polar residues" evidence="1">
    <location>
        <begin position="283"/>
        <end position="302"/>
    </location>
</feature>
<evidence type="ECO:0000256" key="1">
    <source>
        <dbReference type="SAM" id="MobiDB-lite"/>
    </source>
</evidence>
<name>A0A8S8ZB17_SORMA</name>
<proteinExistence type="predicted"/>
<evidence type="ECO:0000259" key="2">
    <source>
        <dbReference type="Pfam" id="PF25545"/>
    </source>
</evidence>
<dbReference type="PANTHER" id="PTHR42470">
    <property type="entry name" value="VAST DOMAIN-CONTAINING PROTEIN"/>
    <property type="match status" value="1"/>
</dbReference>
<evidence type="ECO:0000313" key="3">
    <source>
        <dbReference type="EMBL" id="KAA8627857.1"/>
    </source>
</evidence>
<dbReference type="OMA" id="FIGERIC"/>
<evidence type="ECO:0000313" key="4">
    <source>
        <dbReference type="Proteomes" id="UP000433876"/>
    </source>
</evidence>
<comment type="caution">
    <text evidence="3">The sequence shown here is derived from an EMBL/GenBank/DDBJ whole genome shotgun (WGS) entry which is preliminary data.</text>
</comment>
<feature type="region of interest" description="Disordered" evidence="1">
    <location>
        <begin position="1"/>
        <end position="74"/>
    </location>
</feature>
<accession>A0A8S8ZB17</accession>
<feature type="compositionally biased region" description="Polar residues" evidence="1">
    <location>
        <begin position="21"/>
        <end position="60"/>
    </location>
</feature>
<dbReference type="Proteomes" id="UP000433876">
    <property type="component" value="Unassembled WGS sequence"/>
</dbReference>
<protein>
    <recommendedName>
        <fullName evidence="2">DUF7924 domain-containing protein</fullName>
    </recommendedName>
</protein>
<dbReference type="AlphaFoldDB" id="A0A8S8ZB17"/>
<sequence>MDRLPLARKRASFNLFRKRSNSATSTTPSEQTPSGQTPSGQTHNDQSPSDQTPSNQTPSDQKPREQKSAPYRDQRYETLLKVKGSYMTKAPAPLGIDSASQALCRSLLKTTQPVPGDTLFRDDLFETTCQKIYNQNEARIIQDISRLIVSSAESIVELFRIIKREDEINRKILAFSISHDYSSVRIYGHYPVITGENTKYYRHPIHIFDIAALDGKDKWTAYQFTKNVYDTWMPKHFENICSAIDQLPTDLNFDVPPLAQDLGTLVQQPDASGASLPDEGGSECQSSNAGQQQAVIPGTSFSKPKRRKGYGAGRP</sequence>
<dbReference type="Pfam" id="PF25545">
    <property type="entry name" value="DUF7924"/>
    <property type="match status" value="1"/>
</dbReference>
<organism evidence="3 4">
    <name type="scientific">Sordaria macrospora</name>
    <dbReference type="NCBI Taxonomy" id="5147"/>
    <lineage>
        <taxon>Eukaryota</taxon>
        <taxon>Fungi</taxon>
        <taxon>Dikarya</taxon>
        <taxon>Ascomycota</taxon>
        <taxon>Pezizomycotina</taxon>
        <taxon>Sordariomycetes</taxon>
        <taxon>Sordariomycetidae</taxon>
        <taxon>Sordariales</taxon>
        <taxon>Sordariaceae</taxon>
        <taxon>Sordaria</taxon>
    </lineage>
</organism>
<dbReference type="InterPro" id="IPR057684">
    <property type="entry name" value="DUF7924"/>
</dbReference>